<evidence type="ECO:0000256" key="4">
    <source>
        <dbReference type="ARBA" id="ARBA00021247"/>
    </source>
</evidence>
<name>G0UWK3_TRYCI</name>
<proteinExistence type="inferred from homology"/>
<dbReference type="EMBL" id="HE575323">
    <property type="protein sequence ID" value="CCC93769.1"/>
    <property type="molecule type" value="Genomic_DNA"/>
</dbReference>
<evidence type="ECO:0000256" key="2">
    <source>
        <dbReference type="ARBA" id="ARBA00011245"/>
    </source>
</evidence>
<dbReference type="PANTHER" id="PTHR13035:SF0">
    <property type="entry name" value="PROTEIN N-TERMINAL GLUTAMINE AMIDOHYDROLASE"/>
    <property type="match status" value="1"/>
</dbReference>
<evidence type="ECO:0000256" key="7">
    <source>
        <dbReference type="ARBA" id="ARBA00048768"/>
    </source>
</evidence>
<evidence type="ECO:0000256" key="1">
    <source>
        <dbReference type="ARBA" id="ARBA00008985"/>
    </source>
</evidence>
<feature type="domain" description="Protein N-terminal glutamine amidohydrolase alpha beta roll" evidence="9">
    <location>
        <begin position="30"/>
        <end position="219"/>
    </location>
</feature>
<dbReference type="GO" id="GO:0005634">
    <property type="term" value="C:nucleus"/>
    <property type="evidence" value="ECO:0007669"/>
    <property type="project" value="TreeGrafter"/>
</dbReference>
<dbReference type="GO" id="GO:0070773">
    <property type="term" value="F:protein-N-terminal glutamine amidohydrolase activity"/>
    <property type="evidence" value="ECO:0007669"/>
    <property type="project" value="UniProtKB-UniRule"/>
</dbReference>
<evidence type="ECO:0000256" key="5">
    <source>
        <dbReference type="ARBA" id="ARBA00022801"/>
    </source>
</evidence>
<keyword evidence="5 8" id="KW-0378">Hydrolase</keyword>
<evidence type="ECO:0000259" key="9">
    <source>
        <dbReference type="Pfam" id="PF09764"/>
    </source>
</evidence>
<dbReference type="VEuPathDB" id="TriTrypDB:TcIL3000_10_5350"/>
<dbReference type="Gene3D" id="3.10.620.10">
    <property type="entry name" value="Protein N-terminal glutamine amidohydrolase, alpha beta roll"/>
    <property type="match status" value="1"/>
</dbReference>
<reference evidence="10" key="1">
    <citation type="journal article" date="2012" name="Proc. Natl. Acad. Sci. U.S.A.">
        <title>Antigenic diversity is generated by distinct evolutionary mechanisms in African trypanosome species.</title>
        <authorList>
            <person name="Jackson A.P."/>
            <person name="Berry A."/>
            <person name="Aslett M."/>
            <person name="Allison H.C."/>
            <person name="Burton P."/>
            <person name="Vavrova-Anderson J."/>
            <person name="Brown R."/>
            <person name="Browne H."/>
            <person name="Corton N."/>
            <person name="Hauser H."/>
            <person name="Gamble J."/>
            <person name="Gilderthorp R."/>
            <person name="Marcello L."/>
            <person name="McQuillan J."/>
            <person name="Otto T.D."/>
            <person name="Quail M.A."/>
            <person name="Sanders M.J."/>
            <person name="van Tonder A."/>
            <person name="Ginger M.L."/>
            <person name="Field M.C."/>
            <person name="Barry J.D."/>
            <person name="Hertz-Fowler C."/>
            <person name="Berriman M."/>
        </authorList>
    </citation>
    <scope>NUCLEOTIDE SEQUENCE</scope>
    <source>
        <strain evidence="10">IL3000</strain>
    </source>
</reference>
<dbReference type="GO" id="GO:0005829">
    <property type="term" value="C:cytosol"/>
    <property type="evidence" value="ECO:0007669"/>
    <property type="project" value="TreeGrafter"/>
</dbReference>
<dbReference type="GO" id="GO:0008418">
    <property type="term" value="F:protein-N-terminal asparagine amidohydrolase activity"/>
    <property type="evidence" value="ECO:0007669"/>
    <property type="project" value="UniProtKB-UniRule"/>
</dbReference>
<comment type="catalytic activity">
    <reaction evidence="7 8">
        <text>N-terminal L-glutaminyl-[protein] + H2O = N-terminal L-glutamyl-[protein] + NH4(+)</text>
        <dbReference type="Rhea" id="RHEA:50680"/>
        <dbReference type="Rhea" id="RHEA-COMP:12668"/>
        <dbReference type="Rhea" id="RHEA-COMP:12777"/>
        <dbReference type="ChEBI" id="CHEBI:15377"/>
        <dbReference type="ChEBI" id="CHEBI:28938"/>
        <dbReference type="ChEBI" id="CHEBI:64721"/>
        <dbReference type="ChEBI" id="CHEBI:64722"/>
        <dbReference type="EC" id="3.5.1.122"/>
    </reaction>
</comment>
<dbReference type="InterPro" id="IPR037132">
    <property type="entry name" value="N_Gln_amidohydro_ab_roll_sf"/>
</dbReference>
<accession>G0UWK3</accession>
<sequence>MEENAPAGSLPCAPRNVRALQLPAREDVPYASHYCEENTYKVIELLYQSCALGDGAVFAVFISNNIKSTPVWRQRLRNGEGPVLWDYHVVALADLPSGVEGGSSSKWVFDYDTVLPYPCEAVRYINESFHPYEQLADKYRQWFRVIPGREYLECFASDRSHMKEATVPRPSWSPIRGRRAKGDMLLDLYIDVRPRAVEDVAEDDRWLGTVMDIKKFTQFVCA</sequence>
<comment type="subunit">
    <text evidence="2 8">Monomer.</text>
</comment>
<evidence type="ECO:0000313" key="10">
    <source>
        <dbReference type="EMBL" id="CCC93769.1"/>
    </source>
</evidence>
<dbReference type="Pfam" id="PF09764">
    <property type="entry name" value="Nt_Gln_amidase"/>
    <property type="match status" value="1"/>
</dbReference>
<evidence type="ECO:0000256" key="3">
    <source>
        <dbReference type="ARBA" id="ARBA00012718"/>
    </source>
</evidence>
<evidence type="ECO:0000256" key="6">
    <source>
        <dbReference type="ARBA" id="ARBA00029677"/>
    </source>
</evidence>
<protein>
    <recommendedName>
        <fullName evidence="4 8">Protein N-terminal glutamine amidohydrolase</fullName>
        <ecNumber evidence="3 8">3.5.1.122</ecNumber>
    </recommendedName>
    <alternativeName>
        <fullName evidence="6 8">Protein NH2-terminal glutamine deamidase</fullName>
    </alternativeName>
</protein>
<organism evidence="10">
    <name type="scientific">Trypanosoma congolense (strain IL3000)</name>
    <dbReference type="NCBI Taxonomy" id="1068625"/>
    <lineage>
        <taxon>Eukaryota</taxon>
        <taxon>Discoba</taxon>
        <taxon>Euglenozoa</taxon>
        <taxon>Kinetoplastea</taxon>
        <taxon>Metakinetoplastina</taxon>
        <taxon>Trypanosomatida</taxon>
        <taxon>Trypanosomatidae</taxon>
        <taxon>Trypanosoma</taxon>
        <taxon>Nannomonas</taxon>
    </lineage>
</organism>
<comment type="similarity">
    <text evidence="1 8">Belongs to the NTAQ1 family.</text>
</comment>
<dbReference type="AlphaFoldDB" id="G0UWK3"/>
<dbReference type="InterPro" id="IPR039733">
    <property type="entry name" value="NTAQ1"/>
</dbReference>
<gene>
    <name evidence="10" type="ORF">TCIL3000_10_5350</name>
</gene>
<dbReference type="InterPro" id="IPR023128">
    <property type="entry name" value="Prot_N_Gln_amidohydro_ab_roll"/>
</dbReference>
<dbReference type="PANTHER" id="PTHR13035">
    <property type="entry name" value="PROTEIN N-TERMINAL GLUTAMINE AMIDOHYDROLASE"/>
    <property type="match status" value="1"/>
</dbReference>
<comment type="function">
    <text evidence="8">Mediates the side-chain deamidation of N-terminal glutamine residues to glutamate, an important step in N-end rule pathway of protein degradation. Conversion of the resulting N-terminal glutamine to glutamate renders the protein susceptible to arginylation, polyubiquitination and degradation as specified by the N-end rule. Does not act on substrates with internal or C-terminal glutamine and does not act on non-glutamine residues in any position.</text>
</comment>
<evidence type="ECO:0000256" key="8">
    <source>
        <dbReference type="RuleBase" id="RU367082"/>
    </source>
</evidence>
<dbReference type="EC" id="3.5.1.122" evidence="3 8"/>